<feature type="transmembrane region" description="Helical" evidence="1">
    <location>
        <begin position="30"/>
        <end position="51"/>
    </location>
</feature>
<sequence length="53" mass="6056">MTLMSVKAIKVNFRRRRGFFIDVIVGDKHIYGNAFLLVLGTLLISFCLRIVSI</sequence>
<evidence type="ECO:0000313" key="2">
    <source>
        <dbReference type="EMBL" id="EGJ40717.1"/>
    </source>
</evidence>
<name>F3UVP4_STRSA</name>
<protein>
    <submittedName>
        <fullName evidence="2">Uncharacterized protein</fullName>
    </submittedName>
</protein>
<dbReference type="HOGENOM" id="CLU_3066844_0_0_9"/>
<evidence type="ECO:0000256" key="1">
    <source>
        <dbReference type="SAM" id="Phobius"/>
    </source>
</evidence>
<reference evidence="2 3" key="1">
    <citation type="submission" date="2011-03" db="EMBL/GenBank/DDBJ databases">
        <authorList>
            <person name="Muzny D."/>
            <person name="Qin X."/>
            <person name="Deng J."/>
            <person name="Jiang H."/>
            <person name="Liu Y."/>
            <person name="Qu J."/>
            <person name="Song X.-Z."/>
            <person name="Zhang L."/>
            <person name="Thornton R."/>
            <person name="Coyle M."/>
            <person name="Francisco L."/>
            <person name="Jackson L."/>
            <person name="Javaid M."/>
            <person name="Korchina V."/>
            <person name="Kovar C."/>
            <person name="Mata R."/>
            <person name="Mathew T."/>
            <person name="Ngo R."/>
            <person name="Nguyen L."/>
            <person name="Nguyen N."/>
            <person name="Okwuonu G."/>
            <person name="Ongeri F."/>
            <person name="Pham C."/>
            <person name="Simmons D."/>
            <person name="Wilczek-Boney K."/>
            <person name="Hale W."/>
            <person name="Jakkamsetti A."/>
            <person name="Pham P."/>
            <person name="Ruth R."/>
            <person name="San Lucas F."/>
            <person name="Warren J."/>
            <person name="Zhang J."/>
            <person name="Zhao Z."/>
            <person name="Zhou C."/>
            <person name="Zhu D."/>
            <person name="Lee S."/>
            <person name="Bess C."/>
            <person name="Blankenburg K."/>
            <person name="Forbes L."/>
            <person name="Fu Q."/>
            <person name="Gubbala S."/>
            <person name="Hirani K."/>
            <person name="Jayaseelan J.C."/>
            <person name="Lara F."/>
            <person name="Munidasa M."/>
            <person name="Palculict T."/>
            <person name="Patil S."/>
            <person name="Pu L.-L."/>
            <person name="Saada N."/>
            <person name="Tang L."/>
            <person name="Weissenberger G."/>
            <person name="Zhu Y."/>
            <person name="Hemphill L."/>
            <person name="Shang Y."/>
            <person name="Youmans B."/>
            <person name="Ayvaz T."/>
            <person name="Ross M."/>
            <person name="Santibanez J."/>
            <person name="Aqrawi P."/>
            <person name="Gross S."/>
            <person name="Joshi V."/>
            <person name="Fowler G."/>
            <person name="Nazareth L."/>
            <person name="Reid J."/>
            <person name="Worley K."/>
            <person name="Petrosino J."/>
            <person name="Highlander S."/>
            <person name="Gibbs R."/>
        </authorList>
    </citation>
    <scope>NUCLEOTIDE SEQUENCE [LARGE SCALE GENOMIC DNA]</scope>
    <source>
        <strain evidence="2 3">SK49</strain>
    </source>
</reference>
<proteinExistence type="predicted"/>
<evidence type="ECO:0000313" key="3">
    <source>
        <dbReference type="Proteomes" id="UP000006459"/>
    </source>
</evidence>
<dbReference type="EMBL" id="AFFO01000004">
    <property type="protein sequence ID" value="EGJ40717.1"/>
    <property type="molecule type" value="Genomic_DNA"/>
</dbReference>
<dbReference type="Proteomes" id="UP000006459">
    <property type="component" value="Unassembled WGS sequence"/>
</dbReference>
<dbReference type="AlphaFoldDB" id="F3UVP4"/>
<organism evidence="2 3">
    <name type="scientific">Streptococcus sanguinis SK49</name>
    <dbReference type="NCBI Taxonomy" id="888808"/>
    <lineage>
        <taxon>Bacteria</taxon>
        <taxon>Bacillati</taxon>
        <taxon>Bacillota</taxon>
        <taxon>Bacilli</taxon>
        <taxon>Lactobacillales</taxon>
        <taxon>Streptococcaceae</taxon>
        <taxon>Streptococcus</taxon>
    </lineage>
</organism>
<keyword evidence="1" id="KW-1133">Transmembrane helix</keyword>
<keyword evidence="1" id="KW-0472">Membrane</keyword>
<gene>
    <name evidence="2" type="ORF">HMPREF9380_0582</name>
</gene>
<comment type="caution">
    <text evidence="2">The sequence shown here is derived from an EMBL/GenBank/DDBJ whole genome shotgun (WGS) entry which is preliminary data.</text>
</comment>
<accession>F3UVP4</accession>
<keyword evidence="1" id="KW-0812">Transmembrane</keyword>